<name>A0A3S4GLF3_KLEPN</name>
<dbReference type="EMBL" id="LR134162">
    <property type="protein sequence ID" value="VEB02765.1"/>
    <property type="molecule type" value="Genomic_DNA"/>
</dbReference>
<sequence length="55" mass="6526">MPKFFTRDFQQRIAQGRLQADVRDFITGMHNIIDPQQQPYGRVRRPDATGRNPQR</sequence>
<feature type="region of interest" description="Disordered" evidence="1">
    <location>
        <begin position="32"/>
        <end position="55"/>
    </location>
</feature>
<protein>
    <submittedName>
        <fullName evidence="2">Uncharacterized protein</fullName>
    </submittedName>
</protein>
<evidence type="ECO:0000313" key="2">
    <source>
        <dbReference type="EMBL" id="VEB02765.1"/>
    </source>
</evidence>
<evidence type="ECO:0000256" key="1">
    <source>
        <dbReference type="SAM" id="MobiDB-lite"/>
    </source>
</evidence>
<evidence type="ECO:0000313" key="3">
    <source>
        <dbReference type="Proteomes" id="UP000282433"/>
    </source>
</evidence>
<accession>A0A3S4GLF3</accession>
<dbReference type="Proteomes" id="UP000282433">
    <property type="component" value="Chromosome"/>
</dbReference>
<organism evidence="2 3">
    <name type="scientific">Klebsiella pneumoniae</name>
    <dbReference type="NCBI Taxonomy" id="573"/>
    <lineage>
        <taxon>Bacteria</taxon>
        <taxon>Pseudomonadati</taxon>
        <taxon>Pseudomonadota</taxon>
        <taxon>Gammaproteobacteria</taxon>
        <taxon>Enterobacterales</taxon>
        <taxon>Enterobacteriaceae</taxon>
        <taxon>Klebsiella/Raoultella group</taxon>
        <taxon>Klebsiella</taxon>
        <taxon>Klebsiella pneumoniae complex</taxon>
    </lineage>
</organism>
<reference evidence="2 3" key="1">
    <citation type="submission" date="2018-12" db="EMBL/GenBank/DDBJ databases">
        <authorList>
            <consortium name="Pathogen Informatics"/>
        </authorList>
    </citation>
    <scope>NUCLEOTIDE SEQUENCE [LARGE SCALE GENOMIC DNA]</scope>
    <source>
        <strain evidence="2 3">NCTC13635</strain>
    </source>
</reference>
<dbReference type="AlphaFoldDB" id="A0A3S4GLF3"/>
<gene>
    <name evidence="2" type="ORF">NCTC13635_03114</name>
</gene>
<proteinExistence type="predicted"/>